<keyword evidence="3" id="KW-0732">Signal</keyword>
<feature type="domain" description="PDZ" evidence="4">
    <location>
        <begin position="34"/>
        <end position="128"/>
    </location>
</feature>
<dbReference type="EMBL" id="OMOD01000116">
    <property type="protein sequence ID" value="SPF39054.1"/>
    <property type="molecule type" value="Genomic_DNA"/>
</dbReference>
<dbReference type="SUPFAM" id="SSF50156">
    <property type="entry name" value="PDZ domain-like"/>
    <property type="match status" value="2"/>
</dbReference>
<reference evidence="6" key="1">
    <citation type="submission" date="2018-02" db="EMBL/GenBank/DDBJ databases">
        <authorList>
            <person name="Hausmann B."/>
        </authorList>
    </citation>
    <scope>NUCLEOTIDE SEQUENCE [LARGE SCALE GENOMIC DNA]</scope>
    <source>
        <strain evidence="6">Peat soil MAG SbA1</strain>
    </source>
</reference>
<comment type="similarity">
    <text evidence="1">Belongs to the peptidase S1C family.</text>
</comment>
<feature type="chain" id="PRO_5015619472" evidence="3">
    <location>
        <begin position="24"/>
        <end position="372"/>
    </location>
</feature>
<dbReference type="Gene3D" id="2.30.42.10">
    <property type="match status" value="2"/>
</dbReference>
<feature type="signal peptide" evidence="3">
    <location>
        <begin position="1"/>
        <end position="23"/>
    </location>
</feature>
<dbReference type="Pfam" id="PF13180">
    <property type="entry name" value="PDZ_2"/>
    <property type="match status" value="2"/>
</dbReference>
<evidence type="ECO:0000313" key="6">
    <source>
        <dbReference type="Proteomes" id="UP000238701"/>
    </source>
</evidence>
<evidence type="ECO:0000256" key="1">
    <source>
        <dbReference type="ARBA" id="ARBA00010541"/>
    </source>
</evidence>
<gene>
    <name evidence="5" type="ORF">SBA1_240005</name>
</gene>
<proteinExistence type="inferred from homology"/>
<evidence type="ECO:0000256" key="3">
    <source>
        <dbReference type="SAM" id="SignalP"/>
    </source>
</evidence>
<dbReference type="PANTHER" id="PTHR22939">
    <property type="entry name" value="SERINE PROTEASE FAMILY S1C HTRA-RELATED"/>
    <property type="match status" value="1"/>
</dbReference>
<dbReference type="InterPro" id="IPR001478">
    <property type="entry name" value="PDZ"/>
</dbReference>
<dbReference type="AlphaFoldDB" id="A0A2U3KHA5"/>
<evidence type="ECO:0000256" key="2">
    <source>
        <dbReference type="SAM" id="MobiDB-lite"/>
    </source>
</evidence>
<dbReference type="SMART" id="SM00228">
    <property type="entry name" value="PDZ"/>
    <property type="match status" value="2"/>
</dbReference>
<protein>
    <submittedName>
        <fullName evidence="5">Pdz/Dhr/GlgF</fullName>
    </submittedName>
</protein>
<dbReference type="InterPro" id="IPR036034">
    <property type="entry name" value="PDZ_sf"/>
</dbReference>
<dbReference type="PANTHER" id="PTHR22939:SF129">
    <property type="entry name" value="SERINE PROTEASE HTRA2, MITOCHONDRIAL"/>
    <property type="match status" value="1"/>
</dbReference>
<dbReference type="PROSITE" id="PS50106">
    <property type="entry name" value="PDZ"/>
    <property type="match status" value="2"/>
</dbReference>
<accession>A0A2U3KHA5</accession>
<dbReference type="OrthoDB" id="109450at2"/>
<dbReference type="Proteomes" id="UP000238701">
    <property type="component" value="Unassembled WGS sequence"/>
</dbReference>
<feature type="region of interest" description="Disordered" evidence="2">
    <location>
        <begin position="339"/>
        <end position="359"/>
    </location>
</feature>
<sequence length="372" mass="41423">MTMRKYVLPSIVLLPLLLSFSHAAQMRSVDPPEPLIFSSEDSGTSSYLGVDIADVTSERLSTLKLKEEQGVEVTMVDQDAPAGKAGIKEHDVILTMNGTTVESAAQLRRMIRETPPGRIVTLGLSRDGQPVTVKVQLANREKEFAMGSKTKDFHLEIPEIHMPEIDIPSFNMVIATSSARSGLTVENITPQLGEFFGVRNGNGVLVRSVEKGSRAEKAGLRAGDVIVKVNDEPVHDTSDFTHAVRSRKGGSISVGVVRDKKEQNLNLTLPEHKDSGHLFEEESLDEPLMNADSALEMSQLQSEMAEMQPALALAGEDLRKSGEEVSKAWCQQEKQFREQTQKQQEQFRKEEEQLKQKMEQMQRKMRWNGLDI</sequence>
<organism evidence="5 6">
    <name type="scientific">Candidatus Sulfotelmatobacter kueseliae</name>
    <dbReference type="NCBI Taxonomy" id="2042962"/>
    <lineage>
        <taxon>Bacteria</taxon>
        <taxon>Pseudomonadati</taxon>
        <taxon>Acidobacteriota</taxon>
        <taxon>Terriglobia</taxon>
        <taxon>Terriglobales</taxon>
        <taxon>Candidatus Korobacteraceae</taxon>
        <taxon>Candidatus Sulfotelmatobacter</taxon>
    </lineage>
</organism>
<name>A0A2U3KHA5_9BACT</name>
<evidence type="ECO:0000313" key="5">
    <source>
        <dbReference type="EMBL" id="SPF39054.1"/>
    </source>
</evidence>
<feature type="domain" description="PDZ" evidence="4">
    <location>
        <begin position="184"/>
        <end position="242"/>
    </location>
</feature>
<evidence type="ECO:0000259" key="4">
    <source>
        <dbReference type="PROSITE" id="PS50106"/>
    </source>
</evidence>